<protein>
    <submittedName>
        <fullName evidence="2">Uncharacterized protein</fullName>
    </submittedName>
</protein>
<evidence type="ECO:0000313" key="3">
    <source>
        <dbReference type="Proteomes" id="UP001431449"/>
    </source>
</evidence>
<dbReference type="RefSeq" id="WP_248207021.1">
    <property type="nucleotide sequence ID" value="NZ_JALNMH010000005.1"/>
</dbReference>
<sequence length="107" mass="11388">MARIRGDRTAQRSAGPGIDEDTSMLIDRKGPGTVDGDFANYVIEETASTARVQVDPNRPLIHRTLRPIRLQAGQSYHLGNGGQSGSVITLSVDGSASPALTPADPYR</sequence>
<comment type="caution">
    <text evidence="2">The sequence shown here is derived from an EMBL/GenBank/DDBJ whole genome shotgun (WGS) entry which is preliminary data.</text>
</comment>
<dbReference type="Proteomes" id="UP001431449">
    <property type="component" value="Unassembled WGS sequence"/>
</dbReference>
<name>A0ABT0GFY9_9GAMM</name>
<feature type="compositionally biased region" description="Basic and acidic residues" evidence="1">
    <location>
        <begin position="1"/>
        <end position="10"/>
    </location>
</feature>
<keyword evidence="3" id="KW-1185">Reference proteome</keyword>
<evidence type="ECO:0000256" key="1">
    <source>
        <dbReference type="SAM" id="MobiDB-lite"/>
    </source>
</evidence>
<reference evidence="2" key="1">
    <citation type="submission" date="2022-04" db="EMBL/GenBank/DDBJ databases">
        <title>Lysobacter sp. CAU 1642 isolated from sea sand.</title>
        <authorList>
            <person name="Kim W."/>
        </authorList>
    </citation>
    <scope>NUCLEOTIDE SEQUENCE</scope>
    <source>
        <strain evidence="2">CAU 1642</strain>
    </source>
</reference>
<feature type="region of interest" description="Disordered" evidence="1">
    <location>
        <begin position="1"/>
        <end position="32"/>
    </location>
</feature>
<accession>A0ABT0GFY9</accession>
<gene>
    <name evidence="2" type="ORF">M0G41_07220</name>
</gene>
<proteinExistence type="predicted"/>
<dbReference type="EMBL" id="JALNMH010000005">
    <property type="protein sequence ID" value="MCK7593455.1"/>
    <property type="molecule type" value="Genomic_DNA"/>
</dbReference>
<evidence type="ECO:0000313" key="2">
    <source>
        <dbReference type="EMBL" id="MCK7593455.1"/>
    </source>
</evidence>
<organism evidence="2 3">
    <name type="scientific">Pseudomarimonas salicorniae</name>
    <dbReference type="NCBI Taxonomy" id="2933270"/>
    <lineage>
        <taxon>Bacteria</taxon>
        <taxon>Pseudomonadati</taxon>
        <taxon>Pseudomonadota</taxon>
        <taxon>Gammaproteobacteria</taxon>
        <taxon>Lysobacterales</taxon>
        <taxon>Lysobacteraceae</taxon>
        <taxon>Pseudomarimonas</taxon>
    </lineage>
</organism>